<evidence type="ECO:0000313" key="2">
    <source>
        <dbReference type="Proteomes" id="UP001163603"/>
    </source>
</evidence>
<accession>A0ACC0XN40</accession>
<proteinExistence type="predicted"/>
<dbReference type="EMBL" id="CM047747">
    <property type="protein sequence ID" value="KAJ0019004.1"/>
    <property type="molecule type" value="Genomic_DNA"/>
</dbReference>
<dbReference type="Proteomes" id="UP001163603">
    <property type="component" value="Chromosome 12"/>
</dbReference>
<organism evidence="1 2">
    <name type="scientific">Pistacia integerrima</name>
    <dbReference type="NCBI Taxonomy" id="434235"/>
    <lineage>
        <taxon>Eukaryota</taxon>
        <taxon>Viridiplantae</taxon>
        <taxon>Streptophyta</taxon>
        <taxon>Embryophyta</taxon>
        <taxon>Tracheophyta</taxon>
        <taxon>Spermatophyta</taxon>
        <taxon>Magnoliopsida</taxon>
        <taxon>eudicotyledons</taxon>
        <taxon>Gunneridae</taxon>
        <taxon>Pentapetalae</taxon>
        <taxon>rosids</taxon>
        <taxon>malvids</taxon>
        <taxon>Sapindales</taxon>
        <taxon>Anacardiaceae</taxon>
        <taxon>Pistacia</taxon>
    </lineage>
</organism>
<keyword evidence="2" id="KW-1185">Reference proteome</keyword>
<sequence length="312" mass="34962">MAEVTTMVIKVDLKCCKCYKKVKKVLCKIPQIKDQVYDEKQNTVTIKVACCYSPEKILQKIRCKGGKSILSIEIKPPPKKPEEPKKPHPCGGPCGQLVCGRPPCSGRPVCDSWVTIMLLKVDLQCSNCYKIVKKVLCKFPEIRDQVYDEKQNTVTIKVVTCCPERLMQKICRKGCKAIKSIEIKKPEKKTEKPKVVIIDPPPKQKPQPPKASIRYQLPRLLYQHQLPRLLYWHRAILITHLGRAAGSVMAGMEGGHVNSLVMEDLYVMIVITDGRFMTVGAVVGVEVITGVAGITSVMKILQLAQLCNWING</sequence>
<protein>
    <submittedName>
        <fullName evidence="1">Uncharacterized protein</fullName>
    </submittedName>
</protein>
<evidence type="ECO:0000313" key="1">
    <source>
        <dbReference type="EMBL" id="KAJ0019004.1"/>
    </source>
</evidence>
<reference evidence="2" key="1">
    <citation type="journal article" date="2023" name="G3 (Bethesda)">
        <title>Genome assembly and association tests identify interacting loci associated with vigor, precocity, and sex in interspecific pistachio rootstocks.</title>
        <authorList>
            <person name="Palmer W."/>
            <person name="Jacygrad E."/>
            <person name="Sagayaradj S."/>
            <person name="Cavanaugh K."/>
            <person name="Han R."/>
            <person name="Bertier L."/>
            <person name="Beede B."/>
            <person name="Kafkas S."/>
            <person name="Golino D."/>
            <person name="Preece J."/>
            <person name="Michelmore R."/>
        </authorList>
    </citation>
    <scope>NUCLEOTIDE SEQUENCE [LARGE SCALE GENOMIC DNA]</scope>
</reference>
<gene>
    <name evidence="1" type="ORF">Pint_09446</name>
</gene>
<comment type="caution">
    <text evidence="1">The sequence shown here is derived from an EMBL/GenBank/DDBJ whole genome shotgun (WGS) entry which is preliminary data.</text>
</comment>
<name>A0ACC0XN40_9ROSI</name>